<dbReference type="EMBL" id="QXCT01000001">
    <property type="protein sequence ID" value="MDW9251066.1"/>
    <property type="molecule type" value="Genomic_DNA"/>
</dbReference>
<gene>
    <name evidence="2" type="ORF">C7S16_5300</name>
</gene>
<evidence type="ECO:0000313" key="3">
    <source>
        <dbReference type="Proteomes" id="UP001272137"/>
    </source>
</evidence>
<proteinExistence type="predicted"/>
<reference evidence="2" key="1">
    <citation type="submission" date="2018-08" db="EMBL/GenBank/DDBJ databases">
        <title>Identification of Burkholderia cepacia strains that express a Burkholderia pseudomallei-like capsular polysaccharide.</title>
        <authorList>
            <person name="Burtnick M.N."/>
            <person name="Vongsouvath M."/>
            <person name="Newton P."/>
            <person name="Wuthiekanun V."/>
            <person name="Limmathurotsakul D."/>
            <person name="Brett P.J."/>
            <person name="Chantratita N."/>
            <person name="Dance D.A."/>
        </authorList>
    </citation>
    <scope>NUCLEOTIDE SEQUENCE</scope>
    <source>
        <strain evidence="2">SBXCC001</strain>
    </source>
</reference>
<evidence type="ECO:0000256" key="1">
    <source>
        <dbReference type="SAM" id="MobiDB-lite"/>
    </source>
</evidence>
<comment type="caution">
    <text evidence="2">The sequence shown here is derived from an EMBL/GenBank/DDBJ whole genome shotgun (WGS) entry which is preliminary data.</text>
</comment>
<dbReference type="AlphaFoldDB" id="A0AAW9CTJ6"/>
<dbReference type="Proteomes" id="UP001272137">
    <property type="component" value="Unassembled WGS sequence"/>
</dbReference>
<name>A0AAW9CTJ6_BURTH</name>
<accession>A0AAW9CTJ6</accession>
<feature type="compositionally biased region" description="Low complexity" evidence="1">
    <location>
        <begin position="93"/>
        <end position="106"/>
    </location>
</feature>
<feature type="region of interest" description="Disordered" evidence="1">
    <location>
        <begin position="46"/>
        <end position="106"/>
    </location>
</feature>
<protein>
    <submittedName>
        <fullName evidence="2">Uncharacterized protein</fullName>
    </submittedName>
</protein>
<evidence type="ECO:0000313" key="2">
    <source>
        <dbReference type="EMBL" id="MDW9251066.1"/>
    </source>
</evidence>
<organism evidence="2 3">
    <name type="scientific">Burkholderia thailandensis</name>
    <dbReference type="NCBI Taxonomy" id="57975"/>
    <lineage>
        <taxon>Bacteria</taxon>
        <taxon>Pseudomonadati</taxon>
        <taxon>Pseudomonadota</taxon>
        <taxon>Betaproteobacteria</taxon>
        <taxon>Burkholderiales</taxon>
        <taxon>Burkholderiaceae</taxon>
        <taxon>Burkholderia</taxon>
        <taxon>pseudomallei group</taxon>
    </lineage>
</organism>
<sequence>MRAAARRAAASLKRPALARAGPFVFSGLGGRPRRVPAPCVVRATNARRVRGPAGRPPSARRPTGPASVDRDGRRGVSISIALPPVPAVSSPRTATHAIAPHPHAASALRRSLNSLASKTNPRPARMSG</sequence>
<feature type="compositionally biased region" description="Low complexity" evidence="1">
    <location>
        <begin position="51"/>
        <end position="66"/>
    </location>
</feature>